<protein>
    <recommendedName>
        <fullName evidence="3">Transposase, Ptta/En/Spm, plant</fullName>
    </recommendedName>
</protein>
<evidence type="ECO:0000313" key="2">
    <source>
        <dbReference type="EMBL" id="ACG34390.1"/>
    </source>
</evidence>
<name>B6TBA7_MAIZE</name>
<sequence>MPPGKRSTRPSQNSEDPRTEYEKMRAMNMMKNNQLFQRLGLGQLKTMITATTANNKQGSPQELGSLYDGENVEDSGEEDVGMEFQARKGVPTHISNDGEQMSTKVTRGNKRIMAPVQERPVRVTRQRVAELNQESTHSLNVCTQPSSSAATNHDLTHNLIVPTHPSSSTATNHEPIQDMDTVAQPTFQIQEGDNHTGNQEIIPRRKSMGRQLESLSRGLGIKIPIQISEGNKRPEPPIQAAKFASEGGITLRQHIPIFNHWKEYKKRENEPIIRNYIGKVTANFTVDSESKTVEDACLDMLKSGQRQMRYRLKQKYFNGIPANQVRTTSPISSMSDNDWRKLVEKWSTPNHKESCVKNKLNREKVQYQQCTGSQSYIAKAFILKQEKYKDAEPSAIDLFKEMHCSKKKGFSENVQKAIVDMEEMVAAPVQDGQQPKSPTEVVSNVLPGSSVFLRNVGLQSASKKSSTTTVSAKVQQLQDELETEKQEKDGLREEVETLKAQAQASQETIDSMKRSMEENNNLLRQLLSFNRGQVPPS</sequence>
<reference evidence="2" key="1">
    <citation type="journal article" date="2009" name="Plant Mol. Biol.">
        <title>Insights into corn genes derived from large-scale cDNA sequencing.</title>
        <authorList>
            <person name="Alexandrov N.N."/>
            <person name="Brover V.V."/>
            <person name="Freidin S."/>
            <person name="Troukhan M.E."/>
            <person name="Tatarinova T.V."/>
            <person name="Zhang H."/>
            <person name="Swaller T.J."/>
            <person name="Lu Y.P."/>
            <person name="Bouck J."/>
            <person name="Flavell R.B."/>
            <person name="Feldmann K.A."/>
        </authorList>
    </citation>
    <scope>NUCLEOTIDE SEQUENCE</scope>
</reference>
<organism evidence="2">
    <name type="scientific">Zea mays</name>
    <name type="common">Maize</name>
    <dbReference type="NCBI Taxonomy" id="4577"/>
    <lineage>
        <taxon>Eukaryota</taxon>
        <taxon>Viridiplantae</taxon>
        <taxon>Streptophyta</taxon>
        <taxon>Embryophyta</taxon>
        <taxon>Tracheophyta</taxon>
        <taxon>Spermatophyta</taxon>
        <taxon>Magnoliopsida</taxon>
        <taxon>Liliopsida</taxon>
        <taxon>Poales</taxon>
        <taxon>Poaceae</taxon>
        <taxon>PACMAD clade</taxon>
        <taxon>Panicoideae</taxon>
        <taxon>Andropogonodae</taxon>
        <taxon>Andropogoneae</taxon>
        <taxon>Tripsacinae</taxon>
        <taxon>Zea</taxon>
    </lineage>
</organism>
<dbReference type="InterPro" id="IPR004252">
    <property type="entry name" value="Probable_transposase_24"/>
</dbReference>
<dbReference type="AlphaFoldDB" id="B6TBA7"/>
<dbReference type="PANTHER" id="PTHR33063">
    <property type="entry name" value="OS02G0583500 PROTEIN"/>
    <property type="match status" value="1"/>
</dbReference>
<proteinExistence type="evidence at transcript level"/>
<dbReference type="Pfam" id="PF03004">
    <property type="entry name" value="Transposase_24"/>
    <property type="match status" value="1"/>
</dbReference>
<dbReference type="PANTHER" id="PTHR33063:SF16">
    <property type="entry name" value="OS02G0241300 PROTEIN"/>
    <property type="match status" value="1"/>
</dbReference>
<evidence type="ECO:0008006" key="3">
    <source>
        <dbReference type="Google" id="ProtNLM"/>
    </source>
</evidence>
<dbReference type="EMBL" id="EU962272">
    <property type="protein sequence ID" value="ACG34390.1"/>
    <property type="molecule type" value="mRNA"/>
</dbReference>
<feature type="region of interest" description="Disordered" evidence="1">
    <location>
        <begin position="514"/>
        <end position="537"/>
    </location>
</feature>
<feature type="compositionally biased region" description="Polar residues" evidence="1">
    <location>
        <begin position="518"/>
        <end position="531"/>
    </location>
</feature>
<evidence type="ECO:0000256" key="1">
    <source>
        <dbReference type="SAM" id="MobiDB-lite"/>
    </source>
</evidence>
<accession>B6TBA7</accession>